<dbReference type="EMBL" id="AFZC02000002">
    <property type="protein sequence ID" value="EHL13824.1"/>
    <property type="molecule type" value="Genomic_DNA"/>
</dbReference>
<name>G9WKI2_9FIRM</name>
<dbReference type="AlphaFoldDB" id="G9WKI2"/>
<dbReference type="RefSeq" id="WP_009535727.1">
    <property type="nucleotide sequence ID" value="NZ_KE148312.1"/>
</dbReference>
<accession>G9WKI2</accession>
<organism evidence="1 2">
    <name type="scientific">Oribacterium parvum ACB1</name>
    <dbReference type="NCBI Taxonomy" id="796943"/>
    <lineage>
        <taxon>Bacteria</taxon>
        <taxon>Bacillati</taxon>
        <taxon>Bacillota</taxon>
        <taxon>Clostridia</taxon>
        <taxon>Lachnospirales</taxon>
        <taxon>Lachnospiraceae</taxon>
        <taxon>Oribacterium</taxon>
    </lineage>
</organism>
<dbReference type="STRING" id="796943.HMPREF9625_01889"/>
<protein>
    <submittedName>
        <fullName evidence="1">Uncharacterized protein</fullName>
    </submittedName>
</protein>
<keyword evidence="2" id="KW-1185">Reference proteome</keyword>
<sequence length="57" mass="6544">MKEEERSRYTRPSVVEIDDADSSDAFTKSGFLNKKHFGILGALEETTEKKVINIKKR</sequence>
<evidence type="ECO:0000313" key="1">
    <source>
        <dbReference type="EMBL" id="EHL13824.1"/>
    </source>
</evidence>
<reference evidence="1" key="1">
    <citation type="submission" date="2011-08" db="EMBL/GenBank/DDBJ databases">
        <authorList>
            <consortium name="The Broad Institute Genome Sequencing Platform"/>
            <person name="Earl A."/>
            <person name="Ward D."/>
            <person name="Feldgarden M."/>
            <person name="Gevers D."/>
            <person name="Sizova M."/>
            <person name="Hazen A."/>
            <person name="Epstein S."/>
            <person name="Young S.K."/>
            <person name="Zeng Q."/>
            <person name="Gargeya S."/>
            <person name="Fitzgerald M."/>
            <person name="Haas B."/>
            <person name="Abouelleil A."/>
            <person name="Alvarado L."/>
            <person name="Arachchi H.M."/>
            <person name="Berlin A."/>
            <person name="Brown A."/>
            <person name="Chapman S.B."/>
            <person name="Chen Z."/>
            <person name="Dunbar C."/>
            <person name="Freedman E."/>
            <person name="Gearin G."/>
            <person name="Gellesch M."/>
            <person name="Goldberg J."/>
            <person name="Griggs A."/>
            <person name="Gujja S."/>
            <person name="Heiman D."/>
            <person name="Howarth C."/>
            <person name="Larson L."/>
            <person name="Lui A."/>
            <person name="MacDonald P.J.P."/>
            <person name="Montmayeur A."/>
            <person name="Murphy C."/>
            <person name="Neiman D."/>
            <person name="Pearson M."/>
            <person name="Priest M."/>
            <person name="Roberts A."/>
            <person name="Saif S."/>
            <person name="Shea T."/>
            <person name="Shenoy N."/>
            <person name="Sisk P."/>
            <person name="Stolte C."/>
            <person name="Sykes S."/>
            <person name="Wortman J."/>
            <person name="Nusbaum C."/>
            <person name="Birren B."/>
        </authorList>
    </citation>
    <scope>NUCLEOTIDE SEQUENCE</scope>
    <source>
        <strain evidence="1">ACB1</strain>
    </source>
</reference>
<proteinExistence type="predicted"/>
<evidence type="ECO:0000313" key="2">
    <source>
        <dbReference type="Proteomes" id="UP000018461"/>
    </source>
</evidence>
<dbReference type="PATRIC" id="fig|796943.3.peg.239"/>
<dbReference type="Proteomes" id="UP000018461">
    <property type="component" value="Unassembled WGS sequence"/>
</dbReference>
<comment type="caution">
    <text evidence="1">The sequence shown here is derived from an EMBL/GenBank/DDBJ whole genome shotgun (WGS) entry which is preliminary data.</text>
</comment>
<dbReference type="HOGENOM" id="CLU_2992309_0_0_9"/>
<gene>
    <name evidence="1" type="ORF">HMPREF9625_01889</name>
</gene>
<reference evidence="1" key="2">
    <citation type="submission" date="2013-03" db="EMBL/GenBank/DDBJ databases">
        <title>The Genome Sequence of Oribacterium sp. ACB1.</title>
        <authorList>
            <consortium name="The Broad Institute Genomics Platform"/>
            <consortium name="The Broad Institute Genome Sequencing Center for Infectious Disease"/>
            <person name="Earl A."/>
            <person name="Ward D."/>
            <person name="Feldgarden M."/>
            <person name="Gevers D."/>
            <person name="Sizova M."/>
            <person name="Hazen A."/>
            <person name="Epstein S."/>
            <person name="Walker B."/>
            <person name="Young S."/>
            <person name="Zeng Q."/>
            <person name="Gargeya S."/>
            <person name="Fitzgerald M."/>
            <person name="Haas B."/>
            <person name="Abouelleil A."/>
            <person name="Allen A.W."/>
            <person name="Alvarado L."/>
            <person name="Arachchi H.M."/>
            <person name="Berlin A.M."/>
            <person name="Chapman S.B."/>
            <person name="Gainer-Dewar J."/>
            <person name="Goldberg J."/>
            <person name="Griggs A."/>
            <person name="Gujja S."/>
            <person name="Hansen M."/>
            <person name="Howarth C."/>
            <person name="Imamovic A."/>
            <person name="Ireland A."/>
            <person name="Larimer J."/>
            <person name="McCowan C."/>
            <person name="Murphy C."/>
            <person name="Pearson M."/>
            <person name="Poon T.W."/>
            <person name="Priest M."/>
            <person name="Roberts A."/>
            <person name="Saif S."/>
            <person name="Shea T."/>
            <person name="Sisk P."/>
            <person name="Sykes S."/>
            <person name="Wortman J."/>
            <person name="Nusbaum C."/>
            <person name="Birren B."/>
        </authorList>
    </citation>
    <scope>NUCLEOTIDE SEQUENCE [LARGE SCALE GENOMIC DNA]</scope>
    <source>
        <strain evidence="1">ACB1</strain>
    </source>
</reference>